<dbReference type="PRINTS" id="PR00947">
    <property type="entry name" value="CUTICLE"/>
</dbReference>
<evidence type="ECO:0000256" key="3">
    <source>
        <dbReference type="SAM" id="SignalP"/>
    </source>
</evidence>
<protein>
    <submittedName>
        <fullName evidence="4 6">Endocuticle structural glycoprotein SgAbd-5</fullName>
    </submittedName>
</protein>
<evidence type="ECO:0000256" key="2">
    <source>
        <dbReference type="PROSITE-ProRule" id="PRU00497"/>
    </source>
</evidence>
<dbReference type="RefSeq" id="XP_011212867.1">
    <property type="nucleotide sequence ID" value="XM_011214565.3"/>
</dbReference>
<keyword evidence="1 2" id="KW-0193">Cuticle</keyword>
<dbReference type="GeneID" id="105232751"/>
<reference evidence="4" key="1">
    <citation type="journal article" date="2014" name="BMC Genomics">
        <title>Characterizing the developmental transcriptome of the oriental fruit fly, Bactrocera dorsalis (Diptera: Tephritidae) through comparative genomic analysis with Drosophila melanogaster utilizing modENCODE datasets.</title>
        <authorList>
            <person name="Geib S.M."/>
            <person name="Calla B."/>
            <person name="Hall B."/>
            <person name="Hou S."/>
            <person name="Manoukis N.C."/>
        </authorList>
    </citation>
    <scope>NUCLEOTIDE SEQUENCE</scope>
    <source>
        <strain evidence="4">Punador</strain>
    </source>
</reference>
<feature type="chain" id="PRO_5044539001" evidence="3">
    <location>
        <begin position="19"/>
        <end position="106"/>
    </location>
</feature>
<dbReference type="Proteomes" id="UP001652620">
    <property type="component" value="Chromosome 5"/>
</dbReference>
<evidence type="ECO:0000313" key="4">
    <source>
        <dbReference type="EMBL" id="JAC35495.1"/>
    </source>
</evidence>
<dbReference type="InterPro" id="IPR000618">
    <property type="entry name" value="Insect_cuticle"/>
</dbReference>
<proteinExistence type="predicted"/>
<dbReference type="OrthoDB" id="6629557at2759"/>
<dbReference type="GO" id="GO:0008010">
    <property type="term" value="F:structural constituent of chitin-based larval cuticle"/>
    <property type="evidence" value="ECO:0007669"/>
    <property type="project" value="TreeGrafter"/>
</dbReference>
<dbReference type="CTD" id="59158"/>
<keyword evidence="3" id="KW-0732">Signal</keyword>
<dbReference type="PROSITE" id="PS00233">
    <property type="entry name" value="CHIT_BIND_RR_1"/>
    <property type="match status" value="1"/>
</dbReference>
<sequence length="106" mass="11603">MKYQVVLLFACFAAVCLAAPRPDEADEKAETLRLEAENNGVDKYSFAYDTSNGISRTEEGELKTIDDNAAIVVHGSTSWTAPDGKKFELVFTADELGYHPSIKLVS</sequence>
<dbReference type="PANTHER" id="PTHR10380">
    <property type="entry name" value="CUTICLE PROTEIN"/>
    <property type="match status" value="1"/>
</dbReference>
<dbReference type="Pfam" id="PF00379">
    <property type="entry name" value="Chitin_bind_4"/>
    <property type="match status" value="1"/>
</dbReference>
<organism evidence="4">
    <name type="scientific">Bactrocera dorsalis</name>
    <name type="common">Oriental fruit fly</name>
    <name type="synonym">Dacus dorsalis</name>
    <dbReference type="NCBI Taxonomy" id="27457"/>
    <lineage>
        <taxon>Eukaryota</taxon>
        <taxon>Metazoa</taxon>
        <taxon>Ecdysozoa</taxon>
        <taxon>Arthropoda</taxon>
        <taxon>Hexapoda</taxon>
        <taxon>Insecta</taxon>
        <taxon>Pterygota</taxon>
        <taxon>Neoptera</taxon>
        <taxon>Endopterygota</taxon>
        <taxon>Diptera</taxon>
        <taxon>Brachycera</taxon>
        <taxon>Muscomorpha</taxon>
        <taxon>Tephritoidea</taxon>
        <taxon>Tephritidae</taxon>
        <taxon>Bactrocera</taxon>
        <taxon>Bactrocera</taxon>
    </lineage>
</organism>
<evidence type="ECO:0000313" key="6">
    <source>
        <dbReference type="RefSeq" id="XP_011212867.1"/>
    </source>
</evidence>
<reference evidence="6" key="2">
    <citation type="submission" date="2025-04" db="UniProtKB">
        <authorList>
            <consortium name="RefSeq"/>
        </authorList>
    </citation>
    <scope>IDENTIFICATION</scope>
    <source>
        <strain evidence="6">Punador</strain>
    </source>
</reference>
<dbReference type="PANTHER" id="PTHR10380:SF237">
    <property type="entry name" value="CUTICULAR PROTEIN 65AU, ISOFORM A-RELATED"/>
    <property type="match status" value="1"/>
</dbReference>
<dbReference type="KEGG" id="bdr:105232751"/>
<dbReference type="InterPro" id="IPR031311">
    <property type="entry name" value="CHIT_BIND_RR_consensus"/>
</dbReference>
<dbReference type="PROSITE" id="PS51155">
    <property type="entry name" value="CHIT_BIND_RR_2"/>
    <property type="match status" value="1"/>
</dbReference>
<keyword evidence="5" id="KW-1185">Reference proteome</keyword>
<dbReference type="AlphaFoldDB" id="A0A034V117"/>
<dbReference type="EMBL" id="GAKP01023463">
    <property type="protein sequence ID" value="JAC35495.1"/>
    <property type="molecule type" value="Transcribed_RNA"/>
</dbReference>
<gene>
    <name evidence="4" type="primary">CUD5</name>
    <name evidence="6" type="synonym">LOC105232751</name>
</gene>
<evidence type="ECO:0000256" key="1">
    <source>
        <dbReference type="ARBA" id="ARBA00022460"/>
    </source>
</evidence>
<name>A0A034V117_BACDO</name>
<dbReference type="InterPro" id="IPR050468">
    <property type="entry name" value="Cuticle_Struct_Prot"/>
</dbReference>
<dbReference type="GO" id="GO:0062129">
    <property type="term" value="C:chitin-based extracellular matrix"/>
    <property type="evidence" value="ECO:0007669"/>
    <property type="project" value="TreeGrafter"/>
</dbReference>
<evidence type="ECO:0000313" key="5">
    <source>
        <dbReference type="Proteomes" id="UP001652620"/>
    </source>
</evidence>
<feature type="signal peptide" evidence="3">
    <location>
        <begin position="1"/>
        <end position="18"/>
    </location>
</feature>
<dbReference type="OMA" id="KYSFNYE"/>
<accession>A0A034V117</accession>